<dbReference type="RefSeq" id="XP_010937930.1">
    <property type="nucleotide sequence ID" value="XM_010939628.3"/>
</dbReference>
<proteinExistence type="inferred from homology"/>
<evidence type="ECO:0000256" key="1">
    <source>
        <dbReference type="ARBA" id="ARBA00005679"/>
    </source>
</evidence>
<dbReference type="Pfam" id="PF03227">
    <property type="entry name" value="GILT"/>
    <property type="match status" value="1"/>
</dbReference>
<dbReference type="PROSITE" id="PS51257">
    <property type="entry name" value="PROKAR_LIPOPROTEIN"/>
    <property type="match status" value="1"/>
</dbReference>
<feature type="chain" id="PRO_5026945630" evidence="3">
    <location>
        <begin position="20"/>
        <end position="223"/>
    </location>
</feature>
<dbReference type="OrthoDB" id="958254at2759"/>
<dbReference type="PANTHER" id="PTHR13234">
    <property type="entry name" value="GAMMA-INTERFERON INDUCIBLE LYSOSOMAL THIOL REDUCTASE GILT"/>
    <property type="match status" value="1"/>
</dbReference>
<keyword evidence="4" id="KW-1185">Reference proteome</keyword>
<dbReference type="PANTHER" id="PTHR13234:SF75">
    <property type="entry name" value="GAMMA INTERFERON INDUCIBLE LYSOSOMAL THIOL REDUCTASE FAMILY PROTEIN, EXPRESSED"/>
    <property type="match status" value="1"/>
</dbReference>
<dbReference type="GO" id="GO:0016671">
    <property type="term" value="F:oxidoreductase activity, acting on a sulfur group of donors, disulfide as acceptor"/>
    <property type="evidence" value="ECO:0007669"/>
    <property type="project" value="InterPro"/>
</dbReference>
<keyword evidence="3" id="KW-0732">Signal</keyword>
<evidence type="ECO:0000313" key="5">
    <source>
        <dbReference type="RefSeq" id="XP_010937930.1"/>
    </source>
</evidence>
<comment type="similarity">
    <text evidence="1">Belongs to the GILT family.</text>
</comment>
<dbReference type="AlphaFoldDB" id="A0A6I9S5I2"/>
<feature type="signal peptide" evidence="3">
    <location>
        <begin position="1"/>
        <end position="19"/>
    </location>
</feature>
<name>A0A6I9S5I2_ELAGV</name>
<dbReference type="Proteomes" id="UP000504607">
    <property type="component" value="Chromosome 14"/>
</dbReference>
<dbReference type="GeneID" id="105057145"/>
<dbReference type="InterPro" id="IPR004911">
    <property type="entry name" value="Interferon-induced_GILT"/>
</dbReference>
<sequence>MASGRLLLVFFLISSSCFASSPVSARKVPLALYYETLCPYCSNFIVNYLAKIFENGLIDIIELDLIPYGNARIGSNDTISCQHGPNECVLNTVEACAITAWPDVSEHFSFIYCVESLVMEHKYLEWESCFSKTGLDSNAVLDCYKSGYGKKDYRNFEAYICKAYDGKLPKSCAGLSLKLSSERKTDNQACYADERTDPSITTENDEMKIEMIIKTSTVTFYKS</sequence>
<gene>
    <name evidence="5" type="primary">LOC105057145</name>
</gene>
<evidence type="ECO:0000313" key="4">
    <source>
        <dbReference type="Proteomes" id="UP000504607"/>
    </source>
</evidence>
<protein>
    <submittedName>
        <fullName evidence="5">Gamma-interferon-responsive lysosomal thiol protein isoform X2</fullName>
    </submittedName>
</protein>
<organism evidence="4 5">
    <name type="scientific">Elaeis guineensis var. tenera</name>
    <name type="common">Oil palm</name>
    <dbReference type="NCBI Taxonomy" id="51953"/>
    <lineage>
        <taxon>Eukaryota</taxon>
        <taxon>Viridiplantae</taxon>
        <taxon>Streptophyta</taxon>
        <taxon>Embryophyta</taxon>
        <taxon>Tracheophyta</taxon>
        <taxon>Spermatophyta</taxon>
        <taxon>Magnoliopsida</taxon>
        <taxon>Liliopsida</taxon>
        <taxon>Arecaceae</taxon>
        <taxon>Arecoideae</taxon>
        <taxon>Cocoseae</taxon>
        <taxon>Elaeidinae</taxon>
        <taxon>Elaeis</taxon>
    </lineage>
</organism>
<reference evidence="5" key="1">
    <citation type="submission" date="2025-08" db="UniProtKB">
        <authorList>
            <consortium name="RefSeq"/>
        </authorList>
    </citation>
    <scope>IDENTIFICATION</scope>
</reference>
<keyword evidence="2" id="KW-0325">Glycoprotein</keyword>
<evidence type="ECO:0000256" key="2">
    <source>
        <dbReference type="ARBA" id="ARBA00023180"/>
    </source>
</evidence>
<dbReference type="GO" id="GO:0005576">
    <property type="term" value="C:extracellular region"/>
    <property type="evidence" value="ECO:0007669"/>
    <property type="project" value="UniProtKB-SubCell"/>
</dbReference>
<evidence type="ECO:0000256" key="3">
    <source>
        <dbReference type="SAM" id="SignalP"/>
    </source>
</evidence>
<accession>A0A6I9S5I2</accession>